<dbReference type="EMBL" id="CACRXK020001834">
    <property type="protein sequence ID" value="CAB3991365.1"/>
    <property type="molecule type" value="Genomic_DNA"/>
</dbReference>
<evidence type="ECO:0000313" key="1">
    <source>
        <dbReference type="EMBL" id="CAB3991365.1"/>
    </source>
</evidence>
<gene>
    <name evidence="1" type="ORF">PACLA_8A031474</name>
</gene>
<name>A0A6S7GIC6_PARCT</name>
<protein>
    <submittedName>
        <fullName evidence="1">Uncharacterized protein</fullName>
    </submittedName>
</protein>
<keyword evidence="2" id="KW-1185">Reference proteome</keyword>
<dbReference type="Proteomes" id="UP001152795">
    <property type="component" value="Unassembled WGS sequence"/>
</dbReference>
<sequence length="211" mass="23537">MAAANSCLVYYRLFTPEEIKEPLAEFSTGQVTRSTTQLQIGPDKDGERERVFKIQLLNSAQAQAILPDNEDIVIVVRLGSAIIPQKRDPLYVMITDGNRAFGFKISESGPIKGAEGEVGKYLDPVTLRGDDNETASLTSNDWPDEFVITLKPKAYWGTIFCAQGNGTKQCVGYGKKPSFRNNGIFLDVYRHDPIEEYIINYIEVKIFANSC</sequence>
<accession>A0A6S7GIC6</accession>
<comment type="caution">
    <text evidence="1">The sequence shown here is derived from an EMBL/GenBank/DDBJ whole genome shotgun (WGS) entry which is preliminary data.</text>
</comment>
<dbReference type="AlphaFoldDB" id="A0A6S7GIC6"/>
<evidence type="ECO:0000313" key="2">
    <source>
        <dbReference type="Proteomes" id="UP001152795"/>
    </source>
</evidence>
<dbReference type="OrthoDB" id="10301363at2759"/>
<reference evidence="1" key="1">
    <citation type="submission" date="2020-04" db="EMBL/GenBank/DDBJ databases">
        <authorList>
            <person name="Alioto T."/>
            <person name="Alioto T."/>
            <person name="Gomez Garrido J."/>
        </authorList>
    </citation>
    <scope>NUCLEOTIDE SEQUENCE</scope>
    <source>
        <strain evidence="1">A484AB</strain>
    </source>
</reference>
<organism evidence="1 2">
    <name type="scientific">Paramuricea clavata</name>
    <name type="common">Red gorgonian</name>
    <name type="synonym">Violescent sea-whip</name>
    <dbReference type="NCBI Taxonomy" id="317549"/>
    <lineage>
        <taxon>Eukaryota</taxon>
        <taxon>Metazoa</taxon>
        <taxon>Cnidaria</taxon>
        <taxon>Anthozoa</taxon>
        <taxon>Octocorallia</taxon>
        <taxon>Malacalcyonacea</taxon>
        <taxon>Plexauridae</taxon>
        <taxon>Paramuricea</taxon>
    </lineage>
</organism>
<proteinExistence type="predicted"/>